<evidence type="ECO:0000256" key="2">
    <source>
        <dbReference type="ARBA" id="ARBA00022741"/>
    </source>
</evidence>
<reference evidence="9" key="1">
    <citation type="submission" date="2023-01" db="EMBL/GenBank/DDBJ databases">
        <title>Metagenome sequencing of chrysophaentin producing Chrysophaeum taylorii.</title>
        <authorList>
            <person name="Davison J."/>
            <person name="Bewley C."/>
        </authorList>
    </citation>
    <scope>NUCLEOTIDE SEQUENCE</scope>
    <source>
        <strain evidence="9">NIES-1699</strain>
    </source>
</reference>
<protein>
    <recommendedName>
        <fullName evidence="8">Protein kinase domain-containing protein</fullName>
    </recommendedName>
</protein>
<dbReference type="PROSITE" id="PS00108">
    <property type="entry name" value="PROTEIN_KINASE_ST"/>
    <property type="match status" value="1"/>
</dbReference>
<dbReference type="PROSITE" id="PS00107">
    <property type="entry name" value="PROTEIN_KINASE_ATP"/>
    <property type="match status" value="1"/>
</dbReference>
<keyword evidence="6" id="KW-0723">Serine/threonine-protein kinase</keyword>
<evidence type="ECO:0000256" key="7">
    <source>
        <dbReference type="SAM" id="MobiDB-lite"/>
    </source>
</evidence>
<dbReference type="InterPro" id="IPR008271">
    <property type="entry name" value="Ser/Thr_kinase_AS"/>
</dbReference>
<keyword evidence="10" id="KW-1185">Reference proteome</keyword>
<evidence type="ECO:0000256" key="1">
    <source>
        <dbReference type="ARBA" id="ARBA00022679"/>
    </source>
</evidence>
<keyword evidence="2 5" id="KW-0547">Nucleotide-binding</keyword>
<proteinExistence type="inferred from homology"/>
<dbReference type="CDD" id="cd06606">
    <property type="entry name" value="STKc_MAPKKK"/>
    <property type="match status" value="1"/>
</dbReference>
<evidence type="ECO:0000313" key="9">
    <source>
        <dbReference type="EMBL" id="KAJ8602178.1"/>
    </source>
</evidence>
<gene>
    <name evidence="9" type="ORF">CTAYLR_003500</name>
</gene>
<keyword evidence="1" id="KW-0808">Transferase</keyword>
<keyword evidence="3" id="KW-0418">Kinase</keyword>
<comment type="caution">
    <text evidence="9">The sequence shown here is derived from an EMBL/GenBank/DDBJ whole genome shotgun (WGS) entry which is preliminary data.</text>
</comment>
<feature type="binding site" evidence="5">
    <location>
        <position position="39"/>
    </location>
    <ligand>
        <name>ATP</name>
        <dbReference type="ChEBI" id="CHEBI:30616"/>
    </ligand>
</feature>
<keyword evidence="4 5" id="KW-0067">ATP-binding</keyword>
<comment type="similarity">
    <text evidence="6">Belongs to the protein kinase superfamily.</text>
</comment>
<feature type="compositionally biased region" description="Basic residues" evidence="7">
    <location>
        <begin position="448"/>
        <end position="457"/>
    </location>
</feature>
<evidence type="ECO:0000256" key="3">
    <source>
        <dbReference type="ARBA" id="ARBA00022777"/>
    </source>
</evidence>
<dbReference type="GO" id="GO:0004674">
    <property type="term" value="F:protein serine/threonine kinase activity"/>
    <property type="evidence" value="ECO:0007669"/>
    <property type="project" value="UniProtKB-KW"/>
</dbReference>
<feature type="compositionally biased region" description="Pro residues" evidence="7">
    <location>
        <begin position="342"/>
        <end position="360"/>
    </location>
</feature>
<dbReference type="EMBL" id="JAQMWT010000389">
    <property type="protein sequence ID" value="KAJ8602178.1"/>
    <property type="molecule type" value="Genomic_DNA"/>
</dbReference>
<dbReference type="InterPro" id="IPR050538">
    <property type="entry name" value="MAP_kinase_kinase_kinase"/>
</dbReference>
<dbReference type="Gene3D" id="1.10.510.10">
    <property type="entry name" value="Transferase(Phosphotransferase) domain 1"/>
    <property type="match status" value="1"/>
</dbReference>
<dbReference type="Pfam" id="PF00069">
    <property type="entry name" value="Pkinase"/>
    <property type="match status" value="1"/>
</dbReference>
<dbReference type="InterPro" id="IPR000719">
    <property type="entry name" value="Prot_kinase_dom"/>
</dbReference>
<dbReference type="SMART" id="SM00220">
    <property type="entry name" value="S_TKc"/>
    <property type="match status" value="1"/>
</dbReference>
<feature type="compositionally biased region" description="Basic residues" evidence="7">
    <location>
        <begin position="304"/>
        <end position="314"/>
    </location>
</feature>
<name>A0AAD7UCY5_9STRA</name>
<feature type="compositionally biased region" description="Basic and acidic residues" evidence="7">
    <location>
        <begin position="434"/>
        <end position="445"/>
    </location>
</feature>
<accession>A0AAD7UCY5</accession>
<dbReference type="PANTHER" id="PTHR48016">
    <property type="entry name" value="MAP KINASE KINASE KINASE SSK2-RELATED-RELATED"/>
    <property type="match status" value="1"/>
</dbReference>
<organism evidence="9 10">
    <name type="scientific">Chrysophaeum taylorii</name>
    <dbReference type="NCBI Taxonomy" id="2483200"/>
    <lineage>
        <taxon>Eukaryota</taxon>
        <taxon>Sar</taxon>
        <taxon>Stramenopiles</taxon>
        <taxon>Ochrophyta</taxon>
        <taxon>Pelagophyceae</taxon>
        <taxon>Pelagomonadales</taxon>
        <taxon>Pelagomonadaceae</taxon>
        <taxon>Chrysophaeum</taxon>
    </lineage>
</organism>
<dbReference type="Proteomes" id="UP001230188">
    <property type="component" value="Unassembled WGS sequence"/>
</dbReference>
<dbReference type="GO" id="GO:0005524">
    <property type="term" value="F:ATP binding"/>
    <property type="evidence" value="ECO:0007669"/>
    <property type="project" value="UniProtKB-UniRule"/>
</dbReference>
<evidence type="ECO:0000256" key="5">
    <source>
        <dbReference type="PROSITE-ProRule" id="PRU10141"/>
    </source>
</evidence>
<feature type="region of interest" description="Disordered" evidence="7">
    <location>
        <begin position="304"/>
        <end position="457"/>
    </location>
</feature>
<dbReference type="InterPro" id="IPR011009">
    <property type="entry name" value="Kinase-like_dom_sf"/>
</dbReference>
<evidence type="ECO:0000259" key="8">
    <source>
        <dbReference type="PROSITE" id="PS50011"/>
    </source>
</evidence>
<dbReference type="InterPro" id="IPR017441">
    <property type="entry name" value="Protein_kinase_ATP_BS"/>
</dbReference>
<dbReference type="PANTHER" id="PTHR48016:SF56">
    <property type="entry name" value="MAPKK KINASE"/>
    <property type="match status" value="1"/>
</dbReference>
<feature type="compositionally biased region" description="Basic and acidic residues" evidence="7">
    <location>
        <begin position="366"/>
        <end position="378"/>
    </location>
</feature>
<dbReference type="SUPFAM" id="SSF56112">
    <property type="entry name" value="Protein kinase-like (PK-like)"/>
    <property type="match status" value="1"/>
</dbReference>
<feature type="domain" description="Protein kinase" evidence="8">
    <location>
        <begin position="11"/>
        <end position="279"/>
    </location>
</feature>
<dbReference type="PROSITE" id="PS50011">
    <property type="entry name" value="PROTEIN_KINASE_DOM"/>
    <property type="match status" value="1"/>
</dbReference>
<evidence type="ECO:0000313" key="10">
    <source>
        <dbReference type="Proteomes" id="UP001230188"/>
    </source>
</evidence>
<sequence length="475" mass="52134">MDGSSSSVGHWVLGRVVGRGATGRVYLAQLSDGLPVACKVMHTESEEERGVMMREISMVRRLRHPNIVRYHGMEIDGPRLHLFLEYAHGGSLRQLTKTVGALDRVSTRRFTAQILAGLIYLHSHGIAHRDIKGANVLLASVASPSQDYGSLVAKLADFGSSKYVVEATKVASLSGLKGTPHWMAPEVIRGQLCDGSLEDWTSADVWSVGCTVAEMLTGDVPWPQFQNPMAAMYKIAEGLPPPMPNVACSVSRSFVAACCESEPARRPTPACLLLTSNFFDDETNVEESASSCCNHVARAMLRYHRREKKKKKNRRGDAGRGSLLLPRGQETSSSSLRAVHPGLPPIKAPPPPPPPPPPPLQQQQRDGPRRQRLVDPYKQRRYARQSRSAGLANAGTQLPPLRSERRLVTTAPTSLGFPHHHHGSQNSRASLVDSPRKSSSHEEGYHCASRRRARRWRPGHYHHLFAAPPAPSVVA</sequence>
<dbReference type="AlphaFoldDB" id="A0AAD7UCY5"/>
<evidence type="ECO:0000256" key="4">
    <source>
        <dbReference type="ARBA" id="ARBA00022840"/>
    </source>
</evidence>
<evidence type="ECO:0000256" key="6">
    <source>
        <dbReference type="RuleBase" id="RU000304"/>
    </source>
</evidence>